<comment type="function">
    <text evidence="5">Component of the origin recognition complex (ORC) that binds origins of replication. DNA-binding is ATP-dependent. ORC is required to assemble the pre-replication complex necessary to initiate DNA replication.</text>
</comment>
<sequence length="513" mass="57361">MKRTANQLEQQQQEQEQEQQETERPTVQRVKFNLNSSDSEEEEEEQNNDENKENRAETTGFLTAKNPSDAYFLAHGKTNPTSTTLLSERKKHEQIQLTDYLDPFDPQPLRSAESNWDQWTAELIEGYSILFYGLGSKRSTLNQFVEKHLVGSLGWEGLVVNGFQNGCELSNLLHDLEEIIDQNDSPDDHDDQGFTQPVANKRSSSLETLELRAQALCGRLAKKKKKKEEEGPECVLMVHNLDGIGFRNPRIQTILGLLTGQPTIHLIATIDHINAPILLSSHLSSARPTSLEHTNQLLESFPSTYNFLYHHLATPTPYTLESLLSGTVSSLLPASIFPSVMVGNQKTIKSEILNNGLPSLQATLHVLSSLTEKSKALFRLFAEYQLQQLLALPPLEATRVDQEIVGKNTADHDHQITPCVAISIIALYELARADFIASALSQLHALLVEFRDHSIIRSRFNPPPTSVSSSSATLTAANPNPVDLEPIDEQQEWIWIALAKADLEDILAQLDQL</sequence>
<feature type="compositionally biased region" description="Acidic residues" evidence="6">
    <location>
        <begin position="38"/>
        <end position="48"/>
    </location>
</feature>
<organism evidence="9 10">
    <name type="scientific">Puccinia graminis f. sp. tritici</name>
    <dbReference type="NCBI Taxonomy" id="56615"/>
    <lineage>
        <taxon>Eukaryota</taxon>
        <taxon>Fungi</taxon>
        <taxon>Dikarya</taxon>
        <taxon>Basidiomycota</taxon>
        <taxon>Pucciniomycotina</taxon>
        <taxon>Pucciniomycetes</taxon>
        <taxon>Pucciniales</taxon>
        <taxon>Pucciniaceae</taxon>
        <taxon>Puccinia</taxon>
    </lineage>
</organism>
<dbReference type="Pfam" id="PF24882">
    <property type="entry name" value="WHD_ORC2"/>
    <property type="match status" value="1"/>
</dbReference>
<evidence type="ECO:0000256" key="4">
    <source>
        <dbReference type="ARBA" id="ARBA00023242"/>
    </source>
</evidence>
<evidence type="ECO:0000256" key="1">
    <source>
        <dbReference type="ARBA" id="ARBA00004123"/>
    </source>
</evidence>
<dbReference type="AlphaFoldDB" id="A0A5B0RPV1"/>
<comment type="similarity">
    <text evidence="2 5">Belongs to the ORC2 family.</text>
</comment>
<keyword evidence="4 5" id="KW-0539">Nucleus</keyword>
<dbReference type="PANTHER" id="PTHR14052:SF0">
    <property type="entry name" value="ORIGIN RECOGNITION COMPLEX SUBUNIT 2"/>
    <property type="match status" value="1"/>
</dbReference>
<dbReference type="GO" id="GO:0005664">
    <property type="term" value="C:nuclear origin of replication recognition complex"/>
    <property type="evidence" value="ECO:0007669"/>
    <property type="project" value="UniProtKB-UniRule"/>
</dbReference>
<dbReference type="InterPro" id="IPR056772">
    <property type="entry name" value="RecA-like_ORC2"/>
</dbReference>
<feature type="domain" description="Origin recognition complex subunit 2 RecA-like" evidence="7">
    <location>
        <begin position="112"/>
        <end position="311"/>
    </location>
</feature>
<evidence type="ECO:0000313" key="9">
    <source>
        <dbReference type="EMBL" id="KAA1127165.1"/>
    </source>
</evidence>
<dbReference type="Pfam" id="PF04084">
    <property type="entry name" value="RecA-like_ORC2"/>
    <property type="match status" value="1"/>
</dbReference>
<dbReference type="Proteomes" id="UP000325313">
    <property type="component" value="Unassembled WGS sequence"/>
</dbReference>
<feature type="region of interest" description="Disordered" evidence="6">
    <location>
        <begin position="1"/>
        <end position="56"/>
    </location>
</feature>
<evidence type="ECO:0000256" key="5">
    <source>
        <dbReference type="RuleBase" id="RU368084"/>
    </source>
</evidence>
<comment type="subcellular location">
    <subcellularLocation>
        <location evidence="1 5">Nucleus</location>
    </subcellularLocation>
</comment>
<comment type="caution">
    <text evidence="9">The sequence shown here is derived from an EMBL/GenBank/DDBJ whole genome shotgun (WGS) entry which is preliminary data.</text>
</comment>
<dbReference type="GO" id="GO:0006260">
    <property type="term" value="P:DNA replication"/>
    <property type="evidence" value="ECO:0007669"/>
    <property type="project" value="UniProtKB-UniRule"/>
</dbReference>
<protein>
    <recommendedName>
        <fullName evidence="5">Origin recognition complex subunit 2</fullName>
    </recommendedName>
</protein>
<accession>A0A5B0RPV1</accession>
<evidence type="ECO:0000259" key="8">
    <source>
        <dbReference type="Pfam" id="PF24882"/>
    </source>
</evidence>
<feature type="domain" description="Origin recognition complex subunit 2 winged-helix" evidence="8">
    <location>
        <begin position="420"/>
        <end position="459"/>
    </location>
</feature>
<feature type="compositionally biased region" description="Polar residues" evidence="6">
    <location>
        <begin position="193"/>
        <end position="203"/>
    </location>
</feature>
<name>A0A5B0RPV1_PUCGR</name>
<dbReference type="InterPro" id="IPR007220">
    <property type="entry name" value="ORC2"/>
</dbReference>
<proteinExistence type="inferred from homology"/>
<evidence type="ECO:0000259" key="7">
    <source>
        <dbReference type="Pfam" id="PF04084"/>
    </source>
</evidence>
<feature type="compositionally biased region" description="Acidic residues" evidence="6">
    <location>
        <begin position="181"/>
        <end position="190"/>
    </location>
</feature>
<feature type="region of interest" description="Disordered" evidence="6">
    <location>
        <begin position="181"/>
        <end position="203"/>
    </location>
</feature>
<evidence type="ECO:0000256" key="6">
    <source>
        <dbReference type="SAM" id="MobiDB-lite"/>
    </source>
</evidence>
<keyword evidence="3 5" id="KW-0235">DNA replication</keyword>
<dbReference type="InterPro" id="IPR056773">
    <property type="entry name" value="WHD_ORC2"/>
</dbReference>
<dbReference type="GO" id="GO:0003688">
    <property type="term" value="F:DNA replication origin binding"/>
    <property type="evidence" value="ECO:0007669"/>
    <property type="project" value="UniProtKB-UniRule"/>
</dbReference>
<dbReference type="PANTHER" id="PTHR14052">
    <property type="entry name" value="ORIGIN RECOGNITION COMPLEX SUBUNIT 2"/>
    <property type="match status" value="1"/>
</dbReference>
<gene>
    <name evidence="9" type="primary">ORC2_2</name>
    <name evidence="9" type="ORF">PGTUg99_028045</name>
</gene>
<evidence type="ECO:0000256" key="2">
    <source>
        <dbReference type="ARBA" id="ARBA00007421"/>
    </source>
</evidence>
<evidence type="ECO:0000313" key="10">
    <source>
        <dbReference type="Proteomes" id="UP000325313"/>
    </source>
</evidence>
<reference evidence="9 10" key="1">
    <citation type="submission" date="2019-05" db="EMBL/GenBank/DDBJ databases">
        <title>Emergence of the Ug99 lineage of the wheat stem rust pathogen through somatic hybridization.</title>
        <authorList>
            <person name="Li F."/>
            <person name="Upadhyaya N.M."/>
            <person name="Sperschneider J."/>
            <person name="Matny O."/>
            <person name="Nguyen-Phuc H."/>
            <person name="Mago R."/>
            <person name="Raley C."/>
            <person name="Miller M.E."/>
            <person name="Silverstein K.A.T."/>
            <person name="Henningsen E."/>
            <person name="Hirsch C.D."/>
            <person name="Visser B."/>
            <person name="Pretorius Z.A."/>
            <person name="Steffenson B.J."/>
            <person name="Schwessinger B."/>
            <person name="Dodds P.N."/>
            <person name="Figueroa M."/>
        </authorList>
    </citation>
    <scope>NUCLEOTIDE SEQUENCE [LARGE SCALE GENOMIC DNA]</scope>
    <source>
        <strain evidence="9 10">Ug99</strain>
    </source>
</reference>
<comment type="subunit">
    <text evidence="5">Component of the origin recognition complex (ORC).</text>
</comment>
<dbReference type="EMBL" id="VDEP01000169">
    <property type="protein sequence ID" value="KAA1127165.1"/>
    <property type="molecule type" value="Genomic_DNA"/>
</dbReference>
<evidence type="ECO:0000256" key="3">
    <source>
        <dbReference type="ARBA" id="ARBA00022705"/>
    </source>
</evidence>